<accession>A0A6G0REB4</accession>
<reference evidence="1 2" key="1">
    <citation type="submission" date="2018-09" db="EMBL/GenBank/DDBJ databases">
        <title>Genomic investigation of the strawberry pathogen Phytophthora fragariae indicates pathogenicity is determined by transcriptional variation in three key races.</title>
        <authorList>
            <person name="Adams T.M."/>
            <person name="Armitage A.D."/>
            <person name="Sobczyk M.K."/>
            <person name="Bates H.J."/>
            <person name="Dunwell J.M."/>
            <person name="Nellist C.F."/>
            <person name="Harrison R.J."/>
        </authorList>
    </citation>
    <scope>NUCLEOTIDE SEQUENCE [LARGE SCALE GENOMIC DNA]</scope>
    <source>
        <strain evidence="1 2">NOV-77</strain>
    </source>
</reference>
<organism evidence="1 2">
    <name type="scientific">Phytophthora fragariae</name>
    <dbReference type="NCBI Taxonomy" id="53985"/>
    <lineage>
        <taxon>Eukaryota</taxon>
        <taxon>Sar</taxon>
        <taxon>Stramenopiles</taxon>
        <taxon>Oomycota</taxon>
        <taxon>Peronosporomycetes</taxon>
        <taxon>Peronosporales</taxon>
        <taxon>Peronosporaceae</taxon>
        <taxon>Phytophthora</taxon>
    </lineage>
</organism>
<sequence length="66" mass="7710">MCYSNSPKELQPVRDGSRDYIPLELVMLNMDFDRRWENYLREEEGGRSHQLEMFEDGIANGTGLAQ</sequence>
<dbReference type="EMBL" id="QXFY01000994">
    <property type="protein sequence ID" value="KAE9331564.1"/>
    <property type="molecule type" value="Genomic_DNA"/>
</dbReference>
<gene>
    <name evidence="1" type="ORF">PF008_g15360</name>
</gene>
<protein>
    <submittedName>
        <fullName evidence="1">Uncharacterized protein</fullName>
    </submittedName>
</protein>
<dbReference type="Proteomes" id="UP000486351">
    <property type="component" value="Unassembled WGS sequence"/>
</dbReference>
<evidence type="ECO:0000313" key="1">
    <source>
        <dbReference type="EMBL" id="KAE9331564.1"/>
    </source>
</evidence>
<dbReference type="AlphaFoldDB" id="A0A6G0REB4"/>
<evidence type="ECO:0000313" key="2">
    <source>
        <dbReference type="Proteomes" id="UP000486351"/>
    </source>
</evidence>
<name>A0A6G0REB4_9STRA</name>
<proteinExistence type="predicted"/>
<comment type="caution">
    <text evidence="1">The sequence shown here is derived from an EMBL/GenBank/DDBJ whole genome shotgun (WGS) entry which is preliminary data.</text>
</comment>